<dbReference type="Pfam" id="PF04347">
    <property type="entry name" value="FliO"/>
    <property type="match status" value="1"/>
</dbReference>
<keyword evidence="1 7" id="KW-1003">Cell membrane</keyword>
<name>A0A918WBH2_9GAMM</name>
<evidence type="ECO:0000256" key="5">
    <source>
        <dbReference type="ARBA" id="ARBA00023143"/>
    </source>
</evidence>
<evidence type="ECO:0000313" key="8">
    <source>
        <dbReference type="EMBL" id="GHA90236.1"/>
    </source>
</evidence>
<accession>A0A918WBH2</accession>
<evidence type="ECO:0000256" key="1">
    <source>
        <dbReference type="ARBA" id="ARBA00022475"/>
    </source>
</evidence>
<evidence type="ECO:0000256" key="7">
    <source>
        <dbReference type="RuleBase" id="RU362064"/>
    </source>
</evidence>
<dbReference type="Proteomes" id="UP000646426">
    <property type="component" value="Unassembled WGS sequence"/>
</dbReference>
<comment type="subcellular location">
    <subcellularLocation>
        <location evidence="7">Cell membrane</location>
    </subcellularLocation>
    <subcellularLocation>
        <location evidence="7">Bacterial flagellum basal body</location>
    </subcellularLocation>
</comment>
<proteinExistence type="inferred from homology"/>
<evidence type="ECO:0000256" key="2">
    <source>
        <dbReference type="ARBA" id="ARBA00022692"/>
    </source>
</evidence>
<dbReference type="GO" id="GO:0044781">
    <property type="term" value="P:bacterial-type flagellum organization"/>
    <property type="evidence" value="ECO:0007669"/>
    <property type="project" value="UniProtKB-UniRule"/>
</dbReference>
<dbReference type="NCBIfam" id="TIGR03500">
    <property type="entry name" value="FliO_TIGR"/>
    <property type="match status" value="1"/>
</dbReference>
<dbReference type="InterPro" id="IPR022781">
    <property type="entry name" value="Flagellar_biosynth_FliO"/>
</dbReference>
<gene>
    <name evidence="8" type="ORF">GCM10007067_30010</name>
</gene>
<keyword evidence="9" id="KW-1185">Reference proteome</keyword>
<reference evidence="8" key="1">
    <citation type="journal article" date="2014" name="Int. J. Syst. Evol. Microbiol.">
        <title>Complete genome sequence of Corynebacterium casei LMG S-19264T (=DSM 44701T), isolated from a smear-ripened cheese.</title>
        <authorList>
            <consortium name="US DOE Joint Genome Institute (JGI-PGF)"/>
            <person name="Walter F."/>
            <person name="Albersmeier A."/>
            <person name="Kalinowski J."/>
            <person name="Ruckert C."/>
        </authorList>
    </citation>
    <scope>NUCLEOTIDE SEQUENCE</scope>
    <source>
        <strain evidence="8">KCTC 23077</strain>
    </source>
</reference>
<dbReference type="EMBL" id="BMYD01000008">
    <property type="protein sequence ID" value="GHA90236.1"/>
    <property type="molecule type" value="Genomic_DNA"/>
</dbReference>
<reference evidence="8" key="2">
    <citation type="submission" date="2020-09" db="EMBL/GenBank/DDBJ databases">
        <authorList>
            <person name="Sun Q."/>
            <person name="Kim S."/>
        </authorList>
    </citation>
    <scope>NUCLEOTIDE SEQUENCE</scope>
    <source>
        <strain evidence="8">KCTC 23077</strain>
    </source>
</reference>
<keyword evidence="5 7" id="KW-0975">Bacterial flagellum</keyword>
<evidence type="ECO:0000256" key="4">
    <source>
        <dbReference type="ARBA" id="ARBA00023136"/>
    </source>
</evidence>
<dbReference type="PANTHER" id="PTHR38766:SF1">
    <property type="entry name" value="FLAGELLAR PROTEIN FLIO"/>
    <property type="match status" value="1"/>
</dbReference>
<organism evidence="8 9">
    <name type="scientific">Cognatilysobacter bugurensis</name>
    <dbReference type="NCBI Taxonomy" id="543356"/>
    <lineage>
        <taxon>Bacteria</taxon>
        <taxon>Pseudomonadati</taxon>
        <taxon>Pseudomonadota</taxon>
        <taxon>Gammaproteobacteria</taxon>
        <taxon>Lysobacterales</taxon>
        <taxon>Lysobacteraceae</taxon>
        <taxon>Cognatilysobacter</taxon>
    </lineage>
</organism>
<evidence type="ECO:0000256" key="6">
    <source>
        <dbReference type="ARBA" id="ARBA00037937"/>
    </source>
</evidence>
<dbReference type="InterPro" id="IPR052205">
    <property type="entry name" value="FliO/MopB"/>
</dbReference>
<protein>
    <recommendedName>
        <fullName evidence="7">Flagellar protein</fullName>
    </recommendedName>
</protein>
<dbReference type="PANTHER" id="PTHR38766">
    <property type="entry name" value="FLAGELLAR PROTEIN FLIO"/>
    <property type="match status" value="1"/>
</dbReference>
<dbReference type="GO" id="GO:0005886">
    <property type="term" value="C:plasma membrane"/>
    <property type="evidence" value="ECO:0007669"/>
    <property type="project" value="UniProtKB-SubCell"/>
</dbReference>
<keyword evidence="2 7" id="KW-0812">Transmembrane</keyword>
<dbReference type="GO" id="GO:0009425">
    <property type="term" value="C:bacterial-type flagellum basal body"/>
    <property type="evidence" value="ECO:0007669"/>
    <property type="project" value="UniProtKB-SubCell"/>
</dbReference>
<comment type="similarity">
    <text evidence="6 7">Belongs to the FliO/MopB family.</text>
</comment>
<dbReference type="AlphaFoldDB" id="A0A918WBH2"/>
<comment type="caution">
    <text evidence="8">The sequence shown here is derived from an EMBL/GenBank/DDBJ whole genome shotgun (WGS) entry which is preliminary data.</text>
</comment>
<keyword evidence="4 7" id="KW-0472">Membrane</keyword>
<feature type="transmembrane region" description="Helical" evidence="7">
    <location>
        <begin position="137"/>
        <end position="158"/>
    </location>
</feature>
<keyword evidence="3 7" id="KW-1133">Transmembrane helix</keyword>
<evidence type="ECO:0000256" key="3">
    <source>
        <dbReference type="ARBA" id="ARBA00022989"/>
    </source>
</evidence>
<evidence type="ECO:0000313" key="9">
    <source>
        <dbReference type="Proteomes" id="UP000646426"/>
    </source>
</evidence>
<sequence>MSGIGPAMDAAMETAGDERAANVARAAAPVSAAQAGDATALVADGARPATAPQQAVQATPAASNGLASVYGPDAAATAAPVDVTTEPPVAPATATTDATAVAATVTPAVPVPAKTFATTQAAARPLPAASPADAGSLGGTVFALLLVVGLILGLGWLAKRMPGFGRGAPSNGLRMVASLPIGPRERVVVVEVGETQLLLGVGPGGTRTLHTLAEPLPEAGPTPGPQFAQLLAQHFGKKA</sequence>